<evidence type="ECO:0000313" key="1">
    <source>
        <dbReference type="EMBL" id="CUN91053.1"/>
    </source>
</evidence>
<proteinExistence type="predicted"/>
<protein>
    <submittedName>
        <fullName evidence="1">Uncharacterized protein</fullName>
    </submittedName>
</protein>
<dbReference type="Proteomes" id="UP000293506">
    <property type="component" value="Unassembled WGS sequence"/>
</dbReference>
<name>A0A174AS86_9FIRM</name>
<dbReference type="AlphaFoldDB" id="A0A174AS86"/>
<reference evidence="1 4" key="1">
    <citation type="submission" date="2015-09" db="EMBL/GenBank/DDBJ databases">
        <authorList>
            <consortium name="Pathogen Informatics"/>
        </authorList>
    </citation>
    <scope>NUCLEOTIDE SEQUENCE [LARGE SCALE GENOMIC DNA]</scope>
    <source>
        <strain evidence="1 4">2789STDY5608837</strain>
    </source>
</reference>
<reference evidence="2 5" key="2">
    <citation type="submission" date="2018-08" db="EMBL/GenBank/DDBJ databases">
        <title>A genome reference for cultivated species of the human gut microbiota.</title>
        <authorList>
            <person name="Zou Y."/>
            <person name="Xue W."/>
            <person name="Luo G."/>
        </authorList>
    </citation>
    <scope>NUCLEOTIDE SEQUENCE [LARGE SCALE GENOMIC DNA]</scope>
    <source>
        <strain evidence="2 5">AF21-24</strain>
    </source>
</reference>
<dbReference type="RefSeq" id="WP_055065885.1">
    <property type="nucleotide sequence ID" value="NZ_CYZD01000004.1"/>
</dbReference>
<evidence type="ECO:0000313" key="2">
    <source>
        <dbReference type="EMBL" id="RGS74633.1"/>
    </source>
</evidence>
<dbReference type="EMBL" id="RCXQ01000001">
    <property type="protein sequence ID" value="RYT68663.1"/>
    <property type="molecule type" value="Genomic_DNA"/>
</dbReference>
<dbReference type="EMBL" id="QRVV01000015">
    <property type="protein sequence ID" value="RGS74633.1"/>
    <property type="molecule type" value="Genomic_DNA"/>
</dbReference>
<accession>A0A174AS86</accession>
<reference evidence="3 6" key="3">
    <citation type="journal article" date="2019" name="Science, e1252229">
        <title>Invertible promoters mediate bacterial phase variation, antibiotic resistance, and host adaptation in the gut.</title>
        <authorList>
            <person name="Jiang X."/>
            <person name="Hall A.B."/>
            <person name="Arthur T.D."/>
            <person name="Plichta D.R."/>
            <person name="Covington C.T."/>
            <person name="Poyet M."/>
            <person name="Crothers J."/>
            <person name="Moses P.L."/>
            <person name="Tolonen A.C."/>
            <person name="Vlamakis H."/>
            <person name="Alm E.J."/>
            <person name="Xavier R.J."/>
        </authorList>
    </citation>
    <scope>NUCLEOTIDE SEQUENCE [LARGE SCALE GENOMIC DNA]</scope>
    <source>
        <strain evidence="3">Af_0058</strain>
        <strain evidence="6">af_0058</strain>
    </source>
</reference>
<dbReference type="Proteomes" id="UP000095409">
    <property type="component" value="Unassembled WGS sequence"/>
</dbReference>
<dbReference type="Proteomes" id="UP000284242">
    <property type="component" value="Unassembled WGS sequence"/>
</dbReference>
<dbReference type="EMBL" id="CYZD01000004">
    <property type="protein sequence ID" value="CUN91053.1"/>
    <property type="molecule type" value="Genomic_DNA"/>
</dbReference>
<evidence type="ECO:0000313" key="5">
    <source>
        <dbReference type="Proteomes" id="UP000284242"/>
    </source>
</evidence>
<gene>
    <name evidence="2" type="ORF">DWX77_07370</name>
    <name evidence="3" type="ORF">EAI82_00385</name>
    <name evidence="1" type="ORF">ERS852394_01118</name>
</gene>
<evidence type="ECO:0000313" key="3">
    <source>
        <dbReference type="EMBL" id="RYT68663.1"/>
    </source>
</evidence>
<sequence>MKKIKYYLAIITLCIATLMITETLPLNLGTYTVQAKASTSTKRKAQKAYRKFLTQRKYRYFTLWDIDKDGLKELLVTDGKERVGNSPTRAYVYTYTRGKMRYAGEIGSPMSGISYNRVTKRLHASWGGCGNVEYWYYTLTKNKKVKQVMCGAYVNGVKNGNIQYKCLYNGKRISYKRWDQITRKWIKQTSDLKYYRNTSSNRKNNMKM</sequence>
<evidence type="ECO:0000313" key="6">
    <source>
        <dbReference type="Proteomes" id="UP000293506"/>
    </source>
</evidence>
<organism evidence="1 4">
    <name type="scientific">Blautia obeum</name>
    <dbReference type="NCBI Taxonomy" id="40520"/>
    <lineage>
        <taxon>Bacteria</taxon>
        <taxon>Bacillati</taxon>
        <taxon>Bacillota</taxon>
        <taxon>Clostridia</taxon>
        <taxon>Lachnospirales</taxon>
        <taxon>Lachnospiraceae</taxon>
        <taxon>Blautia</taxon>
    </lineage>
</organism>
<evidence type="ECO:0000313" key="4">
    <source>
        <dbReference type="Proteomes" id="UP000095409"/>
    </source>
</evidence>